<name>A0A1B9NTT9_ALILO</name>
<sequence>MKMEGLILDVSDIIQETKTVHGGTDKFTVGKIKLITTNPTATIEVKINKELWSDGKGGEALTACVGKRMDFQVEYKEMAFGNDQNKHVAINGFHLFALPVLNK</sequence>
<organism evidence="1 2">
    <name type="scientific">Aliivibrio logei</name>
    <name type="common">Vibrio logei</name>
    <dbReference type="NCBI Taxonomy" id="688"/>
    <lineage>
        <taxon>Bacteria</taxon>
        <taxon>Pseudomonadati</taxon>
        <taxon>Pseudomonadota</taxon>
        <taxon>Gammaproteobacteria</taxon>
        <taxon>Vibrionales</taxon>
        <taxon>Vibrionaceae</taxon>
        <taxon>Aliivibrio</taxon>
    </lineage>
</organism>
<protein>
    <submittedName>
        <fullName evidence="1">Chemotaxis protein</fullName>
    </submittedName>
</protein>
<dbReference type="EMBL" id="MAJU01000031">
    <property type="protein sequence ID" value="OCH17122.1"/>
    <property type="molecule type" value="Genomic_DNA"/>
</dbReference>
<accession>A0A1B9NTT9</accession>
<dbReference type="AlphaFoldDB" id="A0A1B9NTT9"/>
<evidence type="ECO:0000313" key="2">
    <source>
        <dbReference type="Proteomes" id="UP000093523"/>
    </source>
</evidence>
<proteinExistence type="predicted"/>
<reference evidence="1 2" key="1">
    <citation type="submission" date="2016-06" db="EMBL/GenBank/DDBJ databases">
        <authorList>
            <person name="Kjaerup R.B."/>
            <person name="Dalgaard T.S."/>
            <person name="Juul-Madsen H.R."/>
        </authorList>
    </citation>
    <scope>NUCLEOTIDE SEQUENCE [LARGE SCALE GENOMIC DNA]</scope>
    <source>
        <strain evidence="1 2">1S159</strain>
    </source>
</reference>
<dbReference type="Proteomes" id="UP000093523">
    <property type="component" value="Unassembled WGS sequence"/>
</dbReference>
<evidence type="ECO:0000313" key="1">
    <source>
        <dbReference type="EMBL" id="OCH17122.1"/>
    </source>
</evidence>
<dbReference type="RefSeq" id="WP_065612203.1">
    <property type="nucleotide sequence ID" value="NZ_CAWMPN010000031.1"/>
</dbReference>
<comment type="caution">
    <text evidence="1">The sequence shown here is derived from an EMBL/GenBank/DDBJ whole genome shotgun (WGS) entry which is preliminary data.</text>
</comment>
<dbReference type="STRING" id="688.A6E04_19920"/>
<dbReference type="OrthoDB" id="5825605at2"/>
<gene>
    <name evidence="1" type="ORF">A6E04_19920</name>
</gene>